<evidence type="ECO:0000313" key="2">
    <source>
        <dbReference type="EMBL" id="TSD64357.1"/>
    </source>
</evidence>
<dbReference type="EMBL" id="VLNT01000004">
    <property type="protein sequence ID" value="TSD64357.1"/>
    <property type="molecule type" value="Genomic_DNA"/>
</dbReference>
<organism evidence="2 3">
    <name type="scientific">Aeromicrobium piscarium</name>
    <dbReference type="NCBI Taxonomy" id="2590901"/>
    <lineage>
        <taxon>Bacteria</taxon>
        <taxon>Bacillati</taxon>
        <taxon>Actinomycetota</taxon>
        <taxon>Actinomycetes</taxon>
        <taxon>Propionibacteriales</taxon>
        <taxon>Nocardioidaceae</taxon>
        <taxon>Aeromicrobium</taxon>
    </lineage>
</organism>
<dbReference type="OrthoDB" id="3745651at2"/>
<reference evidence="2 3" key="1">
    <citation type="submission" date="2019-07" db="EMBL/GenBank/DDBJ databases">
        <authorList>
            <person name="Zhao L.H."/>
        </authorList>
    </citation>
    <scope>NUCLEOTIDE SEQUENCE [LARGE SCALE GENOMIC DNA]</scope>
    <source>
        <strain evidence="2 3">Co35</strain>
    </source>
</reference>
<accession>A0A554SDD5</accession>
<sequence>MNRLQQTLVLAGTAVVFVGGAALGTQLLLAPTGADSDDIATCETQAIAVGDLVQSSMITVDIFNAGETAGLANRVRINLEDRGFLGGRIGNSGSDVSPANVAILTDNQEDPTVQLVASQFNGDVEFAEPDIDTEDAVTVILGSGYQDLRADAPTEIEAGQETSVCVPTIDLENPEG</sequence>
<dbReference type="AlphaFoldDB" id="A0A554SDD5"/>
<dbReference type="Pfam" id="PF13399">
    <property type="entry name" value="LytR_C"/>
    <property type="match status" value="1"/>
</dbReference>
<keyword evidence="3" id="KW-1185">Reference proteome</keyword>
<dbReference type="Gene3D" id="3.30.70.2390">
    <property type="match status" value="1"/>
</dbReference>
<protein>
    <submittedName>
        <fullName evidence="2">LytR family transcriptional regulator</fullName>
    </submittedName>
</protein>
<dbReference type="InterPro" id="IPR027381">
    <property type="entry name" value="LytR/CpsA/Psr_C"/>
</dbReference>
<proteinExistence type="predicted"/>
<dbReference type="RefSeq" id="WP_143912798.1">
    <property type="nucleotide sequence ID" value="NZ_VLNT01000004.1"/>
</dbReference>
<evidence type="ECO:0000313" key="3">
    <source>
        <dbReference type="Proteomes" id="UP000316988"/>
    </source>
</evidence>
<gene>
    <name evidence="2" type="ORF">FNM00_07395</name>
</gene>
<feature type="domain" description="LytR/CpsA/Psr regulator C-terminal" evidence="1">
    <location>
        <begin position="58"/>
        <end position="145"/>
    </location>
</feature>
<name>A0A554SDD5_9ACTN</name>
<comment type="caution">
    <text evidence="2">The sequence shown here is derived from an EMBL/GenBank/DDBJ whole genome shotgun (WGS) entry which is preliminary data.</text>
</comment>
<dbReference type="Proteomes" id="UP000316988">
    <property type="component" value="Unassembled WGS sequence"/>
</dbReference>
<evidence type="ECO:0000259" key="1">
    <source>
        <dbReference type="Pfam" id="PF13399"/>
    </source>
</evidence>